<dbReference type="Proteomes" id="UP000515679">
    <property type="component" value="Chromosome"/>
</dbReference>
<feature type="chain" id="PRO_5039225248" evidence="5">
    <location>
        <begin position="23"/>
        <end position="544"/>
    </location>
</feature>
<dbReference type="PANTHER" id="PTHR46066">
    <property type="entry name" value="CHITINASE DOMAIN-CONTAINING PROTEIN 1 FAMILY MEMBER"/>
    <property type="match status" value="1"/>
</dbReference>
<dbReference type="GO" id="GO:0004553">
    <property type="term" value="F:hydrolase activity, hydrolyzing O-glycosyl compounds"/>
    <property type="evidence" value="ECO:0007669"/>
    <property type="project" value="InterPro"/>
</dbReference>
<dbReference type="InterPro" id="IPR001579">
    <property type="entry name" value="Glyco_hydro_18_chit_AS"/>
</dbReference>
<dbReference type="SMART" id="SM00636">
    <property type="entry name" value="Glyco_18"/>
    <property type="match status" value="1"/>
</dbReference>
<dbReference type="AlphaFoldDB" id="A0A7G5BSP3"/>
<dbReference type="InterPro" id="IPR017853">
    <property type="entry name" value="GH"/>
</dbReference>
<feature type="domain" description="SLH" evidence="6">
    <location>
        <begin position="162"/>
        <end position="225"/>
    </location>
</feature>
<organism evidence="8 9">
    <name type="scientific">Cohnella cholangitidis</name>
    <dbReference type="NCBI Taxonomy" id="2598458"/>
    <lineage>
        <taxon>Bacteria</taxon>
        <taxon>Bacillati</taxon>
        <taxon>Bacillota</taxon>
        <taxon>Bacilli</taxon>
        <taxon>Bacillales</taxon>
        <taxon>Paenibacillaceae</taxon>
        <taxon>Cohnella</taxon>
    </lineage>
</organism>
<gene>
    <name evidence="8" type="ORF">FPL14_01225</name>
</gene>
<feature type="domain" description="GH18" evidence="7">
    <location>
        <begin position="232"/>
        <end position="539"/>
    </location>
</feature>
<proteinExistence type="inferred from homology"/>
<evidence type="ECO:0000259" key="6">
    <source>
        <dbReference type="PROSITE" id="PS51272"/>
    </source>
</evidence>
<sequence>MRHSRYIGSTLLAVLIAFTSFAHPNRVSASSASSQLPFDDIAANYATEAILHLSQLNIVSGTGQRKFEPRKAITRAEFVAMLGRLLSLSPVSSAIAGFEDVPKTVWYYGWVQAGIQLSFVQGASSTRFAPAQEVTRQEAAALLARALNQTEASSSDGTDIYTKPFADRQQISSWAVPFVSRLVQIELMKGDERGNFRPQSAITRQEAAVLLDRVLQREQWADQIKLQPEDSVQLGWQYGQTTKQFEQQVATSAVNTLSPRWFFLGKSGGLDDYTDPSLLTWAHQRGKKVWAMLGNRSDMANTHLMLSASSTRTEFIATLSDAVKRYGIDGMNIDFENVDPQDRETLTLFIKELSEALRKLKAVLSVNVSPDLGTDWTEAFDYSALGQNADYLVLMGYDEHWGGAPEAGSVSSLPWLESGLRKLLSRVPASKTILALPFYTRDWVTNAYGVHSSDWSLIDQNSLLQANRLKPVWNEKLGQYTAEYRQNGVQHSLWVEDGRSMTRKIKLGEAHSIAGYGYWYMGGESVDMWTSVRNAMRFADYRFQ</sequence>
<dbReference type="InterPro" id="IPR001223">
    <property type="entry name" value="Glyco_hydro18_cat"/>
</dbReference>
<keyword evidence="9" id="KW-1185">Reference proteome</keyword>
<dbReference type="PROSITE" id="PS51910">
    <property type="entry name" value="GH18_2"/>
    <property type="match status" value="1"/>
</dbReference>
<dbReference type="KEGG" id="cchl:FPL14_01225"/>
<dbReference type="InterPro" id="IPR001119">
    <property type="entry name" value="SLH_dom"/>
</dbReference>
<accession>A0A7G5BSP3</accession>
<dbReference type="GO" id="GO:0008061">
    <property type="term" value="F:chitin binding"/>
    <property type="evidence" value="ECO:0007669"/>
    <property type="project" value="InterPro"/>
</dbReference>
<name>A0A7G5BSP3_9BACL</name>
<comment type="similarity">
    <text evidence="4">Belongs to the glycosyl hydrolase 18 family.</text>
</comment>
<evidence type="ECO:0000256" key="2">
    <source>
        <dbReference type="ARBA" id="ARBA00023295"/>
    </source>
</evidence>
<evidence type="ECO:0000313" key="9">
    <source>
        <dbReference type="Proteomes" id="UP000515679"/>
    </source>
</evidence>
<dbReference type="InterPro" id="IPR029070">
    <property type="entry name" value="Chitinase_insertion_sf"/>
</dbReference>
<feature type="signal peptide" evidence="5">
    <location>
        <begin position="1"/>
        <end position="22"/>
    </location>
</feature>
<dbReference type="PROSITE" id="PS51272">
    <property type="entry name" value="SLH"/>
    <property type="match status" value="3"/>
</dbReference>
<dbReference type="RefSeq" id="WP_182301308.1">
    <property type="nucleotide sequence ID" value="NZ_CP041969.1"/>
</dbReference>
<reference evidence="8 9" key="1">
    <citation type="submission" date="2019-07" db="EMBL/GenBank/DDBJ databases">
        <authorList>
            <person name="Kim J.K."/>
            <person name="Cheong H.-M."/>
            <person name="Choi Y."/>
            <person name="Hwang K.J."/>
            <person name="Lee S."/>
            <person name="Choi C."/>
        </authorList>
    </citation>
    <scope>NUCLEOTIDE SEQUENCE [LARGE SCALE GENOMIC DNA]</scope>
    <source>
        <strain evidence="8 9">KS 22</strain>
    </source>
</reference>
<dbReference type="PROSITE" id="PS01095">
    <property type="entry name" value="GH18_1"/>
    <property type="match status" value="1"/>
</dbReference>
<keyword evidence="1 3" id="KW-0378">Hydrolase</keyword>
<keyword evidence="2 3" id="KW-0326">Glycosidase</keyword>
<dbReference type="Gene3D" id="3.10.50.10">
    <property type="match status" value="1"/>
</dbReference>
<dbReference type="SUPFAM" id="SSF51445">
    <property type="entry name" value="(Trans)glycosidases"/>
    <property type="match status" value="1"/>
</dbReference>
<evidence type="ECO:0000259" key="7">
    <source>
        <dbReference type="PROSITE" id="PS51910"/>
    </source>
</evidence>
<dbReference type="EMBL" id="CP041969">
    <property type="protein sequence ID" value="QMV39977.1"/>
    <property type="molecule type" value="Genomic_DNA"/>
</dbReference>
<dbReference type="InterPro" id="IPR011583">
    <property type="entry name" value="Chitinase_II/V-like_cat"/>
</dbReference>
<protein>
    <submittedName>
        <fullName evidence="8">Glycoside hydrolase</fullName>
    </submittedName>
</protein>
<keyword evidence="5" id="KW-0732">Signal</keyword>
<dbReference type="GO" id="GO:0005975">
    <property type="term" value="P:carbohydrate metabolic process"/>
    <property type="evidence" value="ECO:0007669"/>
    <property type="project" value="InterPro"/>
</dbReference>
<dbReference type="Pfam" id="PF00704">
    <property type="entry name" value="Glyco_hydro_18"/>
    <property type="match status" value="1"/>
</dbReference>
<dbReference type="Pfam" id="PF00395">
    <property type="entry name" value="SLH"/>
    <property type="match status" value="3"/>
</dbReference>
<evidence type="ECO:0000256" key="4">
    <source>
        <dbReference type="RuleBase" id="RU004453"/>
    </source>
</evidence>
<dbReference type="Gene3D" id="3.20.20.80">
    <property type="entry name" value="Glycosidases"/>
    <property type="match status" value="1"/>
</dbReference>
<evidence type="ECO:0000313" key="8">
    <source>
        <dbReference type="EMBL" id="QMV39977.1"/>
    </source>
</evidence>
<evidence type="ECO:0000256" key="5">
    <source>
        <dbReference type="SAM" id="SignalP"/>
    </source>
</evidence>
<dbReference type="PANTHER" id="PTHR46066:SF2">
    <property type="entry name" value="CHITINASE DOMAIN-CONTAINING PROTEIN 1"/>
    <property type="match status" value="1"/>
</dbReference>
<feature type="domain" description="SLH" evidence="6">
    <location>
        <begin position="98"/>
        <end position="157"/>
    </location>
</feature>
<evidence type="ECO:0000256" key="1">
    <source>
        <dbReference type="ARBA" id="ARBA00022801"/>
    </source>
</evidence>
<evidence type="ECO:0000256" key="3">
    <source>
        <dbReference type="RuleBase" id="RU000489"/>
    </source>
</evidence>
<feature type="domain" description="SLH" evidence="6">
    <location>
        <begin position="33"/>
        <end position="96"/>
    </location>
</feature>